<dbReference type="Pfam" id="PF01084">
    <property type="entry name" value="Ribosomal_S18"/>
    <property type="match status" value="1"/>
</dbReference>
<comment type="similarity">
    <text evidence="1 5">Belongs to the bacterial ribosomal protein bS18 family.</text>
</comment>
<comment type="caution">
    <text evidence="6">The sequence shown here is derived from an EMBL/GenBank/DDBJ whole genome shotgun (WGS) entry which is preliminary data.</text>
</comment>
<keyword evidence="3 5" id="KW-0687">Ribonucleoprotein</keyword>
<evidence type="ECO:0000256" key="1">
    <source>
        <dbReference type="ARBA" id="ARBA00005589"/>
    </source>
</evidence>
<evidence type="ECO:0000256" key="4">
    <source>
        <dbReference type="ARBA" id="ARBA00035264"/>
    </source>
</evidence>
<evidence type="ECO:0000313" key="6">
    <source>
        <dbReference type="EMBL" id="KAJ7044499.1"/>
    </source>
</evidence>
<dbReference type="EMBL" id="JARJCM010000006">
    <property type="protein sequence ID" value="KAJ7044499.1"/>
    <property type="molecule type" value="Genomic_DNA"/>
</dbReference>
<dbReference type="PANTHER" id="PTHR13479">
    <property type="entry name" value="30S RIBOSOMAL PROTEIN S18"/>
    <property type="match status" value="1"/>
</dbReference>
<sequence length="190" mass="21393">MSLLRRSRFNIQYTLCARLRPPRAATLSTTAALRNAPTDPPPNTEGLDKLAKVLTNLGERMPAAPPHETNRRTQQYIPFTANSFIRPYDLSLEGRTHREKPYSRASGVGLSAIEARSKDVFHQLGIDPLKYASHPAVISPFLTEMGKIIPRRLTELSAKSQRRIGKAIRRAKMMGIIPLHGRIARKGQYW</sequence>
<dbReference type="NCBIfam" id="TIGR00165">
    <property type="entry name" value="S18"/>
    <property type="match status" value="1"/>
</dbReference>
<proteinExistence type="inferred from homology"/>
<protein>
    <recommendedName>
        <fullName evidence="4">Small ribosomal subunit protein bS18m</fullName>
    </recommendedName>
</protein>
<evidence type="ECO:0000256" key="2">
    <source>
        <dbReference type="ARBA" id="ARBA00022980"/>
    </source>
</evidence>
<evidence type="ECO:0000313" key="7">
    <source>
        <dbReference type="Proteomes" id="UP001218188"/>
    </source>
</evidence>
<accession>A0AAD6XGK1</accession>
<organism evidence="6 7">
    <name type="scientific">Mycena alexandri</name>
    <dbReference type="NCBI Taxonomy" id="1745969"/>
    <lineage>
        <taxon>Eukaryota</taxon>
        <taxon>Fungi</taxon>
        <taxon>Dikarya</taxon>
        <taxon>Basidiomycota</taxon>
        <taxon>Agaricomycotina</taxon>
        <taxon>Agaricomycetes</taxon>
        <taxon>Agaricomycetidae</taxon>
        <taxon>Agaricales</taxon>
        <taxon>Marasmiineae</taxon>
        <taxon>Mycenaceae</taxon>
        <taxon>Mycena</taxon>
    </lineage>
</organism>
<dbReference type="InterPro" id="IPR001648">
    <property type="entry name" value="Ribosomal_bS18"/>
</dbReference>
<dbReference type="GO" id="GO:0032543">
    <property type="term" value="P:mitochondrial translation"/>
    <property type="evidence" value="ECO:0007669"/>
    <property type="project" value="TreeGrafter"/>
</dbReference>
<dbReference type="Proteomes" id="UP001218188">
    <property type="component" value="Unassembled WGS sequence"/>
</dbReference>
<dbReference type="PRINTS" id="PR00974">
    <property type="entry name" value="RIBOSOMALS18"/>
</dbReference>
<dbReference type="GO" id="GO:0005763">
    <property type="term" value="C:mitochondrial small ribosomal subunit"/>
    <property type="evidence" value="ECO:0007669"/>
    <property type="project" value="TreeGrafter"/>
</dbReference>
<evidence type="ECO:0000256" key="3">
    <source>
        <dbReference type="ARBA" id="ARBA00023274"/>
    </source>
</evidence>
<keyword evidence="7" id="KW-1185">Reference proteome</keyword>
<dbReference type="Gene3D" id="4.10.640.10">
    <property type="entry name" value="Ribosomal protein S18"/>
    <property type="match status" value="1"/>
</dbReference>
<dbReference type="InterPro" id="IPR036870">
    <property type="entry name" value="Ribosomal_bS18_sf"/>
</dbReference>
<dbReference type="GO" id="GO:0003735">
    <property type="term" value="F:structural constituent of ribosome"/>
    <property type="evidence" value="ECO:0007669"/>
    <property type="project" value="InterPro"/>
</dbReference>
<dbReference type="GO" id="GO:0070181">
    <property type="term" value="F:small ribosomal subunit rRNA binding"/>
    <property type="evidence" value="ECO:0007669"/>
    <property type="project" value="TreeGrafter"/>
</dbReference>
<gene>
    <name evidence="6" type="ORF">C8F04DRAFT_1249784</name>
</gene>
<dbReference type="AlphaFoldDB" id="A0AAD6XGK1"/>
<keyword evidence="2 5" id="KW-0689">Ribosomal protein</keyword>
<dbReference type="PANTHER" id="PTHR13479:SF40">
    <property type="entry name" value="SMALL RIBOSOMAL SUBUNIT PROTEIN BS18M"/>
    <property type="match status" value="1"/>
</dbReference>
<name>A0AAD6XGK1_9AGAR</name>
<dbReference type="SUPFAM" id="SSF46911">
    <property type="entry name" value="Ribosomal protein S18"/>
    <property type="match status" value="1"/>
</dbReference>
<evidence type="ECO:0000256" key="5">
    <source>
        <dbReference type="RuleBase" id="RU003910"/>
    </source>
</evidence>
<reference evidence="6" key="1">
    <citation type="submission" date="2023-03" db="EMBL/GenBank/DDBJ databases">
        <title>Massive genome expansion in bonnet fungi (Mycena s.s.) driven by repeated elements and novel gene families across ecological guilds.</title>
        <authorList>
            <consortium name="Lawrence Berkeley National Laboratory"/>
            <person name="Harder C.B."/>
            <person name="Miyauchi S."/>
            <person name="Viragh M."/>
            <person name="Kuo A."/>
            <person name="Thoen E."/>
            <person name="Andreopoulos B."/>
            <person name="Lu D."/>
            <person name="Skrede I."/>
            <person name="Drula E."/>
            <person name="Henrissat B."/>
            <person name="Morin E."/>
            <person name="Kohler A."/>
            <person name="Barry K."/>
            <person name="LaButti K."/>
            <person name="Morin E."/>
            <person name="Salamov A."/>
            <person name="Lipzen A."/>
            <person name="Mereny Z."/>
            <person name="Hegedus B."/>
            <person name="Baldrian P."/>
            <person name="Stursova M."/>
            <person name="Weitz H."/>
            <person name="Taylor A."/>
            <person name="Grigoriev I.V."/>
            <person name="Nagy L.G."/>
            <person name="Martin F."/>
            <person name="Kauserud H."/>
        </authorList>
    </citation>
    <scope>NUCLEOTIDE SEQUENCE</scope>
    <source>
        <strain evidence="6">CBHHK200</strain>
    </source>
</reference>